<dbReference type="Proteomes" id="UP001558652">
    <property type="component" value="Unassembled WGS sequence"/>
</dbReference>
<evidence type="ECO:0000313" key="1">
    <source>
        <dbReference type="EMBL" id="KAL1122875.1"/>
    </source>
</evidence>
<proteinExistence type="predicted"/>
<name>A0ABD0Y666_9HEMI</name>
<gene>
    <name evidence="1" type="ORF">AAG570_003201</name>
</gene>
<dbReference type="EMBL" id="JBFDAA010000013">
    <property type="protein sequence ID" value="KAL1122875.1"/>
    <property type="molecule type" value="Genomic_DNA"/>
</dbReference>
<keyword evidence="2" id="KW-1185">Reference proteome</keyword>
<organism evidence="1 2">
    <name type="scientific">Ranatra chinensis</name>
    <dbReference type="NCBI Taxonomy" id="642074"/>
    <lineage>
        <taxon>Eukaryota</taxon>
        <taxon>Metazoa</taxon>
        <taxon>Ecdysozoa</taxon>
        <taxon>Arthropoda</taxon>
        <taxon>Hexapoda</taxon>
        <taxon>Insecta</taxon>
        <taxon>Pterygota</taxon>
        <taxon>Neoptera</taxon>
        <taxon>Paraneoptera</taxon>
        <taxon>Hemiptera</taxon>
        <taxon>Heteroptera</taxon>
        <taxon>Panheteroptera</taxon>
        <taxon>Nepomorpha</taxon>
        <taxon>Nepidae</taxon>
        <taxon>Ranatrinae</taxon>
        <taxon>Ranatra</taxon>
    </lineage>
</organism>
<reference evidence="1 2" key="1">
    <citation type="submission" date="2024-07" db="EMBL/GenBank/DDBJ databases">
        <title>Chromosome-level genome assembly of the water stick insect Ranatra chinensis (Heteroptera: Nepidae).</title>
        <authorList>
            <person name="Liu X."/>
        </authorList>
    </citation>
    <scope>NUCLEOTIDE SEQUENCE [LARGE SCALE GENOMIC DNA]</scope>
    <source>
        <strain evidence="1">Cailab_2021Rc</strain>
        <tissue evidence="1">Muscle</tissue>
    </source>
</reference>
<evidence type="ECO:0000313" key="2">
    <source>
        <dbReference type="Proteomes" id="UP001558652"/>
    </source>
</evidence>
<comment type="caution">
    <text evidence="1">The sequence shown here is derived from an EMBL/GenBank/DDBJ whole genome shotgun (WGS) entry which is preliminary data.</text>
</comment>
<sequence>MLSNYSVVAPESSGGYVQNQLVLHNLGRQDLRSQLTCHAANNNRTIPLTATVHVDMNCKYTPYIIIHKGKDTSSSAMSSGVKFFRRLTSHVGSICLDMSEFRVECKNTLKTLPTWEKKRRKNFPGSTPEDPNQITALMHDYTCRYIIIQISKSMP</sequence>
<accession>A0ABD0Y666</accession>
<dbReference type="AlphaFoldDB" id="A0ABD0Y666"/>
<protein>
    <submittedName>
        <fullName evidence="1">Uncharacterized protein</fullName>
    </submittedName>
</protein>